<dbReference type="Pfam" id="PF24681">
    <property type="entry name" value="Kelch_KLHDC2_KLHL20_DRC7"/>
    <property type="match status" value="1"/>
</dbReference>
<dbReference type="InParanoid" id="A0A078AW98"/>
<keyword evidence="2" id="KW-0677">Repeat</keyword>
<dbReference type="SUPFAM" id="SSF117281">
    <property type="entry name" value="Kelch motif"/>
    <property type="match status" value="1"/>
</dbReference>
<dbReference type="OrthoDB" id="10251809at2759"/>
<gene>
    <name evidence="3" type="primary">Contig7617.g8120</name>
    <name evidence="3" type="ORF">STYLEM_15445</name>
</gene>
<dbReference type="AlphaFoldDB" id="A0A078AW98"/>
<dbReference type="Gene3D" id="2.120.10.80">
    <property type="entry name" value="Kelch-type beta propeller"/>
    <property type="match status" value="2"/>
</dbReference>
<evidence type="ECO:0000256" key="2">
    <source>
        <dbReference type="ARBA" id="ARBA00022737"/>
    </source>
</evidence>
<evidence type="ECO:0000256" key="1">
    <source>
        <dbReference type="ARBA" id="ARBA00022441"/>
    </source>
</evidence>
<dbReference type="EMBL" id="CCKQ01014568">
    <property type="protein sequence ID" value="CDW86351.1"/>
    <property type="molecule type" value="Genomic_DNA"/>
</dbReference>
<protein>
    <submittedName>
        <fullName evidence="3">Kelch motif family protein</fullName>
    </submittedName>
</protein>
<accession>A0A078AW98</accession>
<evidence type="ECO:0000313" key="4">
    <source>
        <dbReference type="Proteomes" id="UP000039865"/>
    </source>
</evidence>
<keyword evidence="1" id="KW-0880">Kelch repeat</keyword>
<organism evidence="3 4">
    <name type="scientific">Stylonychia lemnae</name>
    <name type="common">Ciliate</name>
    <dbReference type="NCBI Taxonomy" id="5949"/>
    <lineage>
        <taxon>Eukaryota</taxon>
        <taxon>Sar</taxon>
        <taxon>Alveolata</taxon>
        <taxon>Ciliophora</taxon>
        <taxon>Intramacronucleata</taxon>
        <taxon>Spirotrichea</taxon>
        <taxon>Stichotrichia</taxon>
        <taxon>Sporadotrichida</taxon>
        <taxon>Oxytrichidae</taxon>
        <taxon>Stylonychinae</taxon>
        <taxon>Stylonychia</taxon>
    </lineage>
</organism>
<sequence length="759" mass="88226">MTCSPSYHQDTLKTLTLRTGMRLSFNITCLLAELKLLGSQQTIGTIHYKLTLIRIYVLGGEDGGGMIYTLFLTVVIDKIARHTMTFIKSQSQKSVIVIGGQRGFQSNERKFELLQMQNERAVSQSSKKIPYKIPSFCFKLELNEVNRLYPVQIELNQSQLIYKVNEIDSHTANLLQQFNQIVLFGGYLNSATLSSIVLSIDLDNNVLTQIDARGKGPQPRCEHSSCYIENENSILYFGGKTGHLGDRLNDLWMLNLNQNTWIEIRCPINVNVWPCARSGQGMIYFEEGLVFLFGGRGNDSVIQELNDLWTFNVKTKDWIQQHAFSNPQDSAFDSPVSEIRLTRMIRNLKHDYQSPLRRPTLRHQITRQDTSQYRIGNIIKLQSTDSNQLQFNQSKQINQSIMDESIITSNQQTFQRLPIEENIITMKKVQTPKDFTVHQIKKKKRQLSDDKQNSSAKTSINFFDRSKSKFDDLKNFPEYFVNRIEEMKQIKLKKSSQSQSVHTAYQGSRKDNAFKDQLQMINENPYFNYVDYLERTKNSSQFYAKEHEKFQSQFKLDLPKIKNNQNSNLGVESVKTSHLNFLTNKKQQHQIMMKIRMSTPNPNVSWDSRDALSFRSKTEMMINKEQYEKKLSKMRVSHSKIKLNQAMKSNNQAEMELIKKRSPRKYELVRDDDDLSPVSSNMKNTFICQVKELGRLNKHNKPSIDIQKEGCKILGSRPCQRDGFVFLVLKDEWNDKYLVVFGGDRFKRAFNDLFIYKLK</sequence>
<name>A0A078AW98_STYLE</name>
<proteinExistence type="predicted"/>
<dbReference type="InterPro" id="IPR015915">
    <property type="entry name" value="Kelch-typ_b-propeller"/>
</dbReference>
<evidence type="ECO:0000313" key="3">
    <source>
        <dbReference type="EMBL" id="CDW86351.1"/>
    </source>
</evidence>
<dbReference type="PANTHER" id="PTHR46093:SF18">
    <property type="entry name" value="FIBRONECTIN TYPE-III DOMAIN-CONTAINING PROTEIN"/>
    <property type="match status" value="1"/>
</dbReference>
<dbReference type="Proteomes" id="UP000039865">
    <property type="component" value="Unassembled WGS sequence"/>
</dbReference>
<dbReference type="PANTHER" id="PTHR46093">
    <property type="entry name" value="ACYL-COA-BINDING DOMAIN-CONTAINING PROTEIN 5"/>
    <property type="match status" value="1"/>
</dbReference>
<keyword evidence="4" id="KW-1185">Reference proteome</keyword>
<reference evidence="3 4" key="1">
    <citation type="submission" date="2014-06" db="EMBL/GenBank/DDBJ databases">
        <authorList>
            <person name="Swart Estienne"/>
        </authorList>
    </citation>
    <scope>NUCLEOTIDE SEQUENCE [LARGE SCALE GENOMIC DNA]</scope>
    <source>
        <strain evidence="3 4">130c</strain>
    </source>
</reference>